<evidence type="ECO:0000256" key="3">
    <source>
        <dbReference type="ARBA" id="ARBA00022801"/>
    </source>
</evidence>
<keyword evidence="10" id="KW-1185">Reference proteome</keyword>
<dbReference type="HAMAP" id="MF_00378">
    <property type="entry name" value="Exonuc_7_L"/>
    <property type="match status" value="1"/>
</dbReference>
<evidence type="ECO:0000313" key="10">
    <source>
        <dbReference type="Proteomes" id="UP001565220"/>
    </source>
</evidence>
<comment type="caution">
    <text evidence="9">The sequence shown here is derived from an EMBL/GenBank/DDBJ whole genome shotgun (WGS) entry which is preliminary data.</text>
</comment>
<feature type="domain" description="OB-fold nucleic acid binding" evidence="8">
    <location>
        <begin position="6"/>
        <end position="100"/>
    </location>
</feature>
<comment type="catalytic activity">
    <reaction evidence="5 6">
        <text>Exonucleolytic cleavage in either 5'- to 3'- or 3'- to 5'-direction to yield nucleoside 5'-phosphates.</text>
        <dbReference type="EC" id="3.1.11.6"/>
    </reaction>
</comment>
<keyword evidence="2 5" id="KW-0540">Nuclease</keyword>
<dbReference type="PANTHER" id="PTHR30008">
    <property type="entry name" value="EXODEOXYRIBONUCLEASE 7 LARGE SUBUNIT"/>
    <property type="match status" value="1"/>
</dbReference>
<comment type="function">
    <text evidence="5">Bidirectionally degrades single-stranded DNA into large acid-insoluble oligonucleotides, which are then degraded further into small acid-soluble oligonucleotides.</text>
</comment>
<proteinExistence type="inferred from homology"/>
<evidence type="ECO:0000256" key="2">
    <source>
        <dbReference type="ARBA" id="ARBA00022722"/>
    </source>
</evidence>
<keyword evidence="1 5" id="KW-0963">Cytoplasm</keyword>
<dbReference type="EC" id="3.1.11.6" evidence="5"/>
<dbReference type="Pfam" id="PF02601">
    <property type="entry name" value="Exonuc_VII_L"/>
    <property type="match status" value="1"/>
</dbReference>
<evidence type="ECO:0000256" key="1">
    <source>
        <dbReference type="ARBA" id="ARBA00022490"/>
    </source>
</evidence>
<comment type="similarity">
    <text evidence="5 6">Belongs to the XseA family.</text>
</comment>
<protein>
    <recommendedName>
        <fullName evidence="5">Exodeoxyribonuclease 7 large subunit</fullName>
        <ecNumber evidence="5">3.1.11.6</ecNumber>
    </recommendedName>
    <alternativeName>
        <fullName evidence="5">Exodeoxyribonuclease VII large subunit</fullName>
        <shortName evidence="5">Exonuclease VII large subunit</shortName>
    </alternativeName>
</protein>
<dbReference type="RefSeq" id="WP_294184021.1">
    <property type="nucleotide sequence ID" value="NZ_JBGFFE010000001.1"/>
</dbReference>
<dbReference type="CDD" id="cd04489">
    <property type="entry name" value="ExoVII_LU_OBF"/>
    <property type="match status" value="1"/>
</dbReference>
<evidence type="ECO:0000259" key="7">
    <source>
        <dbReference type="Pfam" id="PF02601"/>
    </source>
</evidence>
<dbReference type="NCBIfam" id="TIGR00237">
    <property type="entry name" value="xseA"/>
    <property type="match status" value="1"/>
</dbReference>
<evidence type="ECO:0000256" key="6">
    <source>
        <dbReference type="RuleBase" id="RU004355"/>
    </source>
</evidence>
<dbReference type="PANTHER" id="PTHR30008:SF0">
    <property type="entry name" value="EXODEOXYRIBONUCLEASE 7 LARGE SUBUNIT"/>
    <property type="match status" value="1"/>
</dbReference>
<keyword evidence="3 5" id="KW-0378">Hydrolase</keyword>
<dbReference type="Proteomes" id="UP001565220">
    <property type="component" value="Unassembled WGS sequence"/>
</dbReference>
<evidence type="ECO:0000256" key="5">
    <source>
        <dbReference type="HAMAP-Rule" id="MF_00378"/>
    </source>
</evidence>
<name>A0ABV4DSQ2_9CLOT</name>
<reference evidence="9 10" key="1">
    <citation type="submission" date="2024-08" db="EMBL/GenBank/DDBJ databases">
        <title>Clostridium lapicellarii sp. nov., and Clostridium renhuaiense sp. nov., two species isolated from the mud in a fermentation cellar used for producing sauce-flavour Chinese liquors.</title>
        <authorList>
            <person name="Yang F."/>
            <person name="Wang H."/>
            <person name="Chen L.Q."/>
            <person name="Zhou N."/>
            <person name="Lu J.J."/>
            <person name="Pu X.X."/>
            <person name="Wan B."/>
            <person name="Wang L."/>
            <person name="Liu S.J."/>
        </authorList>
    </citation>
    <scope>NUCLEOTIDE SEQUENCE [LARGE SCALE GENOMIC DNA]</scope>
    <source>
        <strain evidence="9 10">MT-113</strain>
    </source>
</reference>
<dbReference type="InterPro" id="IPR003753">
    <property type="entry name" value="Exonuc_VII_L"/>
</dbReference>
<accession>A0ABV4DSQ2</accession>
<dbReference type="Pfam" id="PF13742">
    <property type="entry name" value="tRNA_anti_2"/>
    <property type="match status" value="1"/>
</dbReference>
<comment type="subcellular location">
    <subcellularLocation>
        <location evidence="5 6">Cytoplasm</location>
    </subcellularLocation>
</comment>
<dbReference type="GO" id="GO:0008855">
    <property type="term" value="F:exodeoxyribonuclease VII activity"/>
    <property type="evidence" value="ECO:0007669"/>
    <property type="project" value="UniProtKB-EC"/>
</dbReference>
<evidence type="ECO:0000313" key="9">
    <source>
        <dbReference type="EMBL" id="MEY8762279.1"/>
    </source>
</evidence>
<gene>
    <name evidence="5 9" type="primary">xseA</name>
    <name evidence="9" type="ORF">AB8S09_01270</name>
</gene>
<organism evidence="9 10">
    <name type="scientific">Clostridium lapidicellarium</name>
    <dbReference type="NCBI Taxonomy" id="3240931"/>
    <lineage>
        <taxon>Bacteria</taxon>
        <taxon>Bacillati</taxon>
        <taxon>Bacillota</taxon>
        <taxon>Clostridia</taxon>
        <taxon>Eubacteriales</taxon>
        <taxon>Clostridiaceae</taxon>
        <taxon>Clostridium</taxon>
    </lineage>
</organism>
<evidence type="ECO:0000256" key="4">
    <source>
        <dbReference type="ARBA" id="ARBA00022839"/>
    </source>
</evidence>
<comment type="subunit">
    <text evidence="5">Heterooligomer composed of large and small subunits.</text>
</comment>
<evidence type="ECO:0000259" key="8">
    <source>
        <dbReference type="Pfam" id="PF13742"/>
    </source>
</evidence>
<keyword evidence="4 5" id="KW-0269">Exonuclease</keyword>
<sequence length="398" mass="45258">MYIKTLTVSDINKYIKKAFDSDFILANCSIKGEISNFKFHSSGHMYFSLKDEYSRINCIMFRDSVVKLDFLPEDGMKVIVKGRISVYEKEGEYQLYCSEMKPEGKGELYLAFEKLKSKLAAVGLFDENHKKEIPSYASKIGIITSPTGAAVRDIINVTRRRNNKVELLIFPSLVQGVRASENVIEGICKFNSIEDVDLIIIARGGGSIEDLWCFNDEKLARAIYNSEKPIITGIGHEIDFTIADFVSDRRAPTPSAAAEIAVFNMDEFLKKLLNYKDALSSYIENRIGVEKDRLALVRGNLRSYSPMIYVINQYNVIDKFKQILDLKINTRISKEREKLAKINSLLSANNPSNVLNRGYSIIEDECKNIINTIDELDKKDKVKVIMKDGKGNFKFNRI</sequence>
<feature type="domain" description="Exonuclease VII large subunit C-terminal" evidence="7">
    <location>
        <begin position="124"/>
        <end position="304"/>
    </location>
</feature>
<dbReference type="InterPro" id="IPR020579">
    <property type="entry name" value="Exonuc_VII_lsu_C"/>
</dbReference>
<dbReference type="InterPro" id="IPR025824">
    <property type="entry name" value="OB-fold_nuc-bd_dom"/>
</dbReference>
<dbReference type="EMBL" id="JBGFFE010000001">
    <property type="protein sequence ID" value="MEY8762279.1"/>
    <property type="molecule type" value="Genomic_DNA"/>
</dbReference>